<accession>A0AA94KZZ8</accession>
<keyword evidence="3" id="KW-1185">Reference proteome</keyword>
<dbReference type="AlphaFoldDB" id="A0AA94KZZ8"/>
<dbReference type="Pfam" id="PF04213">
    <property type="entry name" value="HtaA"/>
    <property type="match status" value="1"/>
</dbReference>
<comment type="caution">
    <text evidence="2">The sequence shown here is derived from an EMBL/GenBank/DDBJ whole genome shotgun (WGS) entry which is preliminary data.</text>
</comment>
<gene>
    <name evidence="2" type="ORF">SAMN04487783_1919</name>
</gene>
<dbReference type="RefSeq" id="WP_092918283.1">
    <property type="nucleotide sequence ID" value="NZ_FOZN01000003.1"/>
</dbReference>
<reference evidence="2 3" key="1">
    <citation type="submission" date="2016-10" db="EMBL/GenBank/DDBJ databases">
        <authorList>
            <person name="Varghese N."/>
            <person name="Submissions S."/>
        </authorList>
    </citation>
    <scope>NUCLEOTIDE SEQUENCE [LARGE SCALE GENOMIC DNA]</scope>
    <source>
        <strain evidence="2 3">IAM 15147</strain>
    </source>
</reference>
<protein>
    <submittedName>
        <fullName evidence="2">Htaa protein</fullName>
    </submittedName>
</protein>
<dbReference type="Proteomes" id="UP000198506">
    <property type="component" value="Unassembled WGS sequence"/>
</dbReference>
<evidence type="ECO:0000313" key="2">
    <source>
        <dbReference type="EMBL" id="SFS14843.1"/>
    </source>
</evidence>
<name>A0AA94KZZ8_9MICO</name>
<dbReference type="InterPro" id="IPR007331">
    <property type="entry name" value="Htaa"/>
</dbReference>
<evidence type="ECO:0000259" key="1">
    <source>
        <dbReference type="Pfam" id="PF04213"/>
    </source>
</evidence>
<sequence length="165" mass="16661">MTASGTGALVWGIKASLLSYVRGMSDGSVEASAGAEAAAGADAAGADASGGTEAGDGTAAEGGFRFRRRDDASAPYAFRGTVVLSGHSGMMRVVIADPALVESGGSWALEIADPDDASIRLRFATIEAFDGRRARGTALTEDGADLFFGPYTAGTPLDDPIVVVQ</sequence>
<dbReference type="EMBL" id="FOZN01000003">
    <property type="protein sequence ID" value="SFS14843.1"/>
    <property type="molecule type" value="Genomic_DNA"/>
</dbReference>
<feature type="domain" description="Htaa" evidence="1">
    <location>
        <begin position="7"/>
        <end position="158"/>
    </location>
</feature>
<organism evidence="2 3">
    <name type="scientific">Agrococcus baldri</name>
    <dbReference type="NCBI Taxonomy" id="153730"/>
    <lineage>
        <taxon>Bacteria</taxon>
        <taxon>Bacillati</taxon>
        <taxon>Actinomycetota</taxon>
        <taxon>Actinomycetes</taxon>
        <taxon>Micrococcales</taxon>
        <taxon>Microbacteriaceae</taxon>
        <taxon>Agrococcus</taxon>
    </lineage>
</organism>
<proteinExistence type="predicted"/>
<evidence type="ECO:0000313" key="3">
    <source>
        <dbReference type="Proteomes" id="UP000198506"/>
    </source>
</evidence>